<comment type="caution">
    <text evidence="9">The sequence shown here is derived from an EMBL/GenBank/DDBJ whole genome shotgun (WGS) entry which is preliminary data.</text>
</comment>
<dbReference type="NCBIfam" id="TIGR01730">
    <property type="entry name" value="RND_mfp"/>
    <property type="match status" value="1"/>
</dbReference>
<dbReference type="PANTHER" id="PTHR30367:SF1">
    <property type="entry name" value="MULTIDRUG RESISTANCE PROTEIN MDTN"/>
    <property type="match status" value="1"/>
</dbReference>
<dbReference type="InterPro" id="IPR058625">
    <property type="entry name" value="MdtA-like_BSH"/>
</dbReference>
<keyword evidence="4 6" id="KW-0472">Membrane</keyword>
<dbReference type="AlphaFoldDB" id="A0A0N0IAZ7"/>
<evidence type="ECO:0000256" key="6">
    <source>
        <dbReference type="SAM" id="Phobius"/>
    </source>
</evidence>
<evidence type="ECO:0000256" key="4">
    <source>
        <dbReference type="ARBA" id="ARBA00023136"/>
    </source>
</evidence>
<dbReference type="GO" id="GO:0016020">
    <property type="term" value="C:membrane"/>
    <property type="evidence" value="ECO:0007669"/>
    <property type="project" value="InterPro"/>
</dbReference>
<keyword evidence="5" id="KW-0175">Coiled coil</keyword>
<gene>
    <name evidence="9" type="ORF">M992_1247</name>
</gene>
<evidence type="ECO:0000313" key="9">
    <source>
        <dbReference type="EMBL" id="KPD03370.1"/>
    </source>
</evidence>
<dbReference type="InterPro" id="IPR058634">
    <property type="entry name" value="AaeA-lik-b-barrel"/>
</dbReference>
<dbReference type="InterPro" id="IPR006143">
    <property type="entry name" value="RND_pump_MFP"/>
</dbReference>
<evidence type="ECO:0000313" key="10">
    <source>
        <dbReference type="Proteomes" id="UP000053226"/>
    </source>
</evidence>
<feature type="transmembrane region" description="Helical" evidence="6">
    <location>
        <begin position="7"/>
        <end position="28"/>
    </location>
</feature>
<dbReference type="RefSeq" id="WP_047256385.1">
    <property type="nucleotide sequence ID" value="NZ_CAWMUS010000011.1"/>
</dbReference>
<evidence type="ECO:0000256" key="5">
    <source>
        <dbReference type="SAM" id="Coils"/>
    </source>
</evidence>
<dbReference type="InterPro" id="IPR050393">
    <property type="entry name" value="MFP_Efflux_Pump"/>
</dbReference>
<evidence type="ECO:0000259" key="7">
    <source>
        <dbReference type="Pfam" id="PF25917"/>
    </source>
</evidence>
<keyword evidence="3 6" id="KW-1133">Transmembrane helix</keyword>
<reference evidence="9 10" key="1">
    <citation type="submission" date="2015-07" db="EMBL/GenBank/DDBJ databases">
        <title>ATOL: Assembling a taxonomically balanced genome-scale reconstruction of the evolutionary history of the Enterobacteriaceae.</title>
        <authorList>
            <person name="Plunkett G.III."/>
            <person name="Neeno-Eckwall E.C."/>
            <person name="Glasner J.D."/>
            <person name="Perna N.T."/>
        </authorList>
    </citation>
    <scope>NUCLEOTIDE SEQUENCE [LARGE SCALE GENOMIC DNA]</scope>
    <source>
        <strain evidence="9 10">ATCC 35017</strain>
    </source>
</reference>
<feature type="coiled-coil region" evidence="5">
    <location>
        <begin position="76"/>
        <end position="103"/>
    </location>
</feature>
<dbReference type="Proteomes" id="UP000053226">
    <property type="component" value="Unassembled WGS sequence"/>
</dbReference>
<dbReference type="Gene3D" id="2.40.50.100">
    <property type="match status" value="1"/>
</dbReference>
<evidence type="ECO:0000256" key="1">
    <source>
        <dbReference type="ARBA" id="ARBA00009477"/>
    </source>
</evidence>
<dbReference type="Pfam" id="PF25917">
    <property type="entry name" value="BSH_RND"/>
    <property type="match status" value="1"/>
</dbReference>
<keyword evidence="2 6" id="KW-0812">Transmembrane</keyword>
<evidence type="ECO:0000256" key="3">
    <source>
        <dbReference type="ARBA" id="ARBA00022989"/>
    </source>
</evidence>
<dbReference type="GO" id="GO:0022857">
    <property type="term" value="F:transmembrane transporter activity"/>
    <property type="evidence" value="ECO:0007669"/>
    <property type="project" value="InterPro"/>
</dbReference>
<feature type="domain" description="p-hydroxybenzoic acid efflux pump subunit AaeA-like beta-barrel" evidence="8">
    <location>
        <begin position="186"/>
        <end position="281"/>
    </location>
</feature>
<dbReference type="Gene3D" id="2.40.30.170">
    <property type="match status" value="1"/>
</dbReference>
<dbReference type="PANTHER" id="PTHR30367">
    <property type="entry name" value="P-HYDROXYBENZOIC ACID EFFLUX PUMP SUBUNIT AAEA-RELATED"/>
    <property type="match status" value="1"/>
</dbReference>
<name>A0A0N0IAZ7_9GAMM</name>
<evidence type="ECO:0000259" key="8">
    <source>
        <dbReference type="Pfam" id="PF25963"/>
    </source>
</evidence>
<dbReference type="SUPFAM" id="SSF111369">
    <property type="entry name" value="HlyD-like secretion proteins"/>
    <property type="match status" value="1"/>
</dbReference>
<organism evidence="9 10">
    <name type="scientific">Moellerella wisconsensis ATCC 35017</name>
    <dbReference type="NCBI Taxonomy" id="1354267"/>
    <lineage>
        <taxon>Bacteria</taxon>
        <taxon>Pseudomonadati</taxon>
        <taxon>Pseudomonadota</taxon>
        <taxon>Gammaproteobacteria</taxon>
        <taxon>Enterobacterales</taxon>
        <taxon>Morganellaceae</taxon>
        <taxon>Moellerella</taxon>
    </lineage>
</organism>
<comment type="similarity">
    <text evidence="1">Belongs to the membrane fusion protein (MFP) (TC 8.A.1) family.</text>
</comment>
<proteinExistence type="inferred from homology"/>
<dbReference type="Pfam" id="PF25963">
    <property type="entry name" value="Beta-barrel_AAEA"/>
    <property type="match status" value="1"/>
</dbReference>
<dbReference type="EMBL" id="LGAA01000011">
    <property type="protein sequence ID" value="KPD03370.1"/>
    <property type="molecule type" value="Genomic_DNA"/>
</dbReference>
<sequence length="283" mass="32285">MINLKKYLLIVISVLLIITSIYMLWQYYALSPWTRDGRVRAEISEISSEVSGKIDNLYIVDNQEVKKGDILFSIEKIDYEIKLKQAQLELNDLMVQHNFVQKQYARRSQLSKQAISKEEYEDSKAKLDSITKKIDLAKVKIEKAQLDLSRTKITSPVNGYITNFSLRVGNYINAGTPLFAIIDKDSYYVIAYLEETKMKNVAVNKPAIIKLYSNDQSLEGKVESIGRAIVDKNATTGNQLLQNVEPTYPWVRLAQRVPIKISIDNYDSHILIPGTTCTVIIEN</sequence>
<keyword evidence="10" id="KW-1185">Reference proteome</keyword>
<accession>A0A0N0IAZ7</accession>
<protein>
    <submittedName>
        <fullName evidence="9">Multidrug resistance efflux pump</fullName>
    </submittedName>
</protein>
<feature type="domain" description="Multidrug resistance protein MdtA-like barrel-sandwich hybrid" evidence="7">
    <location>
        <begin position="43"/>
        <end position="183"/>
    </location>
</feature>
<evidence type="ECO:0000256" key="2">
    <source>
        <dbReference type="ARBA" id="ARBA00022692"/>
    </source>
</evidence>